<dbReference type="Pfam" id="PF00400">
    <property type="entry name" value="WD40"/>
    <property type="match status" value="1"/>
</dbReference>
<dbReference type="EnsemblMetazoa" id="SMAR002535-RA">
    <property type="protein sequence ID" value="SMAR002535-PA"/>
    <property type="gene ID" value="SMAR002535"/>
</dbReference>
<dbReference type="InterPro" id="IPR036322">
    <property type="entry name" value="WD40_repeat_dom_sf"/>
</dbReference>
<reference evidence="4" key="1">
    <citation type="submission" date="2011-05" db="EMBL/GenBank/DDBJ databases">
        <authorList>
            <person name="Richards S.R."/>
            <person name="Qu J."/>
            <person name="Jiang H."/>
            <person name="Jhangiani S.N."/>
            <person name="Agravi P."/>
            <person name="Goodspeed R."/>
            <person name="Gross S."/>
            <person name="Mandapat C."/>
            <person name="Jackson L."/>
            <person name="Mathew T."/>
            <person name="Pu L."/>
            <person name="Thornton R."/>
            <person name="Saada N."/>
            <person name="Wilczek-Boney K.B."/>
            <person name="Lee S."/>
            <person name="Kovar C."/>
            <person name="Wu Y."/>
            <person name="Scherer S.E."/>
            <person name="Worley K.C."/>
            <person name="Muzny D.M."/>
            <person name="Gibbs R."/>
        </authorList>
    </citation>
    <scope>NUCLEOTIDE SEQUENCE</scope>
    <source>
        <strain evidence="4">Brora</strain>
    </source>
</reference>
<dbReference type="InterPro" id="IPR015943">
    <property type="entry name" value="WD40/YVTN_repeat-like_dom_sf"/>
</dbReference>
<feature type="domain" description="NodB homology" evidence="2">
    <location>
        <begin position="576"/>
        <end position="652"/>
    </location>
</feature>
<sequence>MCFSSNPRLNFSVDFAIPGGFDEDVEIDPRFVLGCEESSDNEHNLEKLVFGDDPEYLIDKFQTPSEKKRKQPDSSDEDVNEDDNEIDDSFDEIEESEVETENVLDSDDFDHVIEESDLGDSDDEVNLEDLTTGLIDKNDDKANKIENTEKEKLKAELKAKHIGIYGAPAWANLDQIESSKPSKSDISDDEDDILHQADDYLLSRCETLPQGIISVRKMTNLNDSSKAEGSVIKAVEFHPSSTVALAAGKAGIATLFQVDGKTNPKIQSIKFKNFPISTAHFSANGHEFIVGSEKNGDIYYYDMMAGKVSKVPWEKDMACKNMALFKVSPDNRIIAFHGQFGRIHLLTAKSKEWIGSMKMNHHVRALAFNNDGSRLYAHGNGGEVYIFDMSTRDCIHKFYDDGCVKGTAINISPDNTRIACGSDSGVINVYDSSKIWTKSPKPSKMFLNLTTQINDVKINHSNEFMVMASDVKDNAIKLAHLQSMTVFSNFPLNHFNMKRPLCFDLSLNSGYLAIANNCSKVFLYSADMGPLSFLVVLCLFGVASAKAPDCPSDPDKCKLPSCRCSSTDIPGNLDAKNTPQIVLLTFDDAVSELLYNKYYKTLMQRKNPNGCPIGITFFTSHEYTDYTILREVYEKGHEIAIHSISHKADTNYWKNGNAKTWTDEMVGMRKMAELYSGIPRKDMRGIRAPLLQGGGNTQFEMMQSHGFEWDCSLPTQNQVDPGIWPYSLKYASNQECQIPPCPTEAFPDVWVVPMIDLFDKNKTACAMLDTCIVTTKKETRDLLSDNFYVHYNGNRSPYGLYVHAAWFLQDIDESDGHWAGYNQFLDEIMRKHDDVYVITVTQALQWTRSPQSLTAIKNFPSWKTQCSPQKAPRACNKKQCKLTKKDASSGGERWMWGCFRGGNCPSCYPWLGTPEGAC</sequence>
<dbReference type="SMART" id="SM00320">
    <property type="entry name" value="WD40"/>
    <property type="match status" value="4"/>
</dbReference>
<dbReference type="AlphaFoldDB" id="T1INF8"/>
<dbReference type="HOGENOM" id="CLU_317447_0_0_1"/>
<reference evidence="3" key="2">
    <citation type="submission" date="2015-02" db="UniProtKB">
        <authorList>
            <consortium name="EnsemblMetazoa"/>
        </authorList>
    </citation>
    <scope>IDENTIFICATION</scope>
</reference>
<dbReference type="PANTHER" id="PTHR45985">
    <property type="match status" value="1"/>
</dbReference>
<dbReference type="InterPro" id="IPR052740">
    <property type="entry name" value="CE4"/>
</dbReference>
<dbReference type="InterPro" id="IPR002509">
    <property type="entry name" value="NODB_dom"/>
</dbReference>
<evidence type="ECO:0000313" key="3">
    <source>
        <dbReference type="EnsemblMetazoa" id="SMAR002535-PA"/>
    </source>
</evidence>
<dbReference type="PANTHER" id="PTHR45985:SF3">
    <property type="entry name" value="CHITIN DEACETYLASE-LIKE 4"/>
    <property type="match status" value="1"/>
</dbReference>
<proteinExistence type="predicted"/>
<evidence type="ECO:0000313" key="4">
    <source>
        <dbReference type="Proteomes" id="UP000014500"/>
    </source>
</evidence>
<evidence type="ECO:0000259" key="2">
    <source>
        <dbReference type="Pfam" id="PF01522"/>
    </source>
</evidence>
<dbReference type="STRING" id="126957.T1INF8"/>
<dbReference type="InterPro" id="IPR001680">
    <property type="entry name" value="WD40_rpt"/>
</dbReference>
<dbReference type="Gene3D" id="2.130.10.10">
    <property type="entry name" value="YVTN repeat-like/Quinoprotein amine dehydrogenase"/>
    <property type="match status" value="1"/>
</dbReference>
<dbReference type="eggNOG" id="KOG2055">
    <property type="taxonomic scope" value="Eukaryota"/>
</dbReference>
<dbReference type="SUPFAM" id="SSF88713">
    <property type="entry name" value="Glycoside hydrolase/deacetylase"/>
    <property type="match status" value="1"/>
</dbReference>
<dbReference type="InterPro" id="IPR011330">
    <property type="entry name" value="Glyco_hydro/deAcase_b/a-brl"/>
</dbReference>
<dbReference type="SUPFAM" id="SSF50978">
    <property type="entry name" value="WD40 repeat-like"/>
    <property type="match status" value="1"/>
</dbReference>
<protein>
    <recommendedName>
        <fullName evidence="2">NodB homology domain-containing protein</fullName>
    </recommendedName>
</protein>
<dbReference type="Pfam" id="PF01522">
    <property type="entry name" value="Polysacc_deac_1"/>
    <property type="match status" value="1"/>
</dbReference>
<keyword evidence="4" id="KW-1185">Reference proteome</keyword>
<feature type="region of interest" description="Disordered" evidence="1">
    <location>
        <begin position="59"/>
        <end position="106"/>
    </location>
</feature>
<dbReference type="GO" id="GO:0016810">
    <property type="term" value="F:hydrolase activity, acting on carbon-nitrogen (but not peptide) bonds"/>
    <property type="evidence" value="ECO:0007669"/>
    <property type="project" value="InterPro"/>
</dbReference>
<organism evidence="3 4">
    <name type="scientific">Strigamia maritima</name>
    <name type="common">European centipede</name>
    <name type="synonym">Geophilus maritimus</name>
    <dbReference type="NCBI Taxonomy" id="126957"/>
    <lineage>
        <taxon>Eukaryota</taxon>
        <taxon>Metazoa</taxon>
        <taxon>Ecdysozoa</taxon>
        <taxon>Arthropoda</taxon>
        <taxon>Myriapoda</taxon>
        <taxon>Chilopoda</taxon>
        <taxon>Pleurostigmophora</taxon>
        <taxon>Geophilomorpha</taxon>
        <taxon>Linotaeniidae</taxon>
        <taxon>Strigamia</taxon>
    </lineage>
</organism>
<dbReference type="Proteomes" id="UP000014500">
    <property type="component" value="Unassembled WGS sequence"/>
</dbReference>
<dbReference type="EMBL" id="JH431165">
    <property type="status" value="NOT_ANNOTATED_CDS"/>
    <property type="molecule type" value="Genomic_DNA"/>
</dbReference>
<dbReference type="GO" id="GO:0005975">
    <property type="term" value="P:carbohydrate metabolic process"/>
    <property type="evidence" value="ECO:0007669"/>
    <property type="project" value="InterPro"/>
</dbReference>
<name>T1INF8_STRMM</name>
<accession>T1INF8</accession>
<evidence type="ECO:0000256" key="1">
    <source>
        <dbReference type="SAM" id="MobiDB-lite"/>
    </source>
</evidence>
<dbReference type="Gene3D" id="3.20.20.370">
    <property type="entry name" value="Glycoside hydrolase/deacetylase"/>
    <property type="match status" value="1"/>
</dbReference>
<feature type="compositionally biased region" description="Acidic residues" evidence="1">
    <location>
        <begin position="74"/>
        <end position="106"/>
    </location>
</feature>